<protein>
    <submittedName>
        <fullName evidence="2">Uncharacterized protein</fullName>
    </submittedName>
</protein>
<gene>
    <name evidence="2" type="ORF">JG688_00007768</name>
</gene>
<feature type="region of interest" description="Disordered" evidence="1">
    <location>
        <begin position="1"/>
        <end position="90"/>
    </location>
</feature>
<name>A0A8J5J7L4_9STRA</name>
<dbReference type="Proteomes" id="UP000709295">
    <property type="component" value="Unassembled WGS sequence"/>
</dbReference>
<dbReference type="AlphaFoldDB" id="A0A8J5J7L4"/>
<keyword evidence="3" id="KW-1185">Reference proteome</keyword>
<accession>A0A8J5J7L4</accession>
<feature type="compositionally biased region" description="Polar residues" evidence="1">
    <location>
        <begin position="17"/>
        <end position="26"/>
    </location>
</feature>
<comment type="caution">
    <text evidence="2">The sequence shown here is derived from an EMBL/GenBank/DDBJ whole genome shotgun (WGS) entry which is preliminary data.</text>
</comment>
<evidence type="ECO:0000313" key="2">
    <source>
        <dbReference type="EMBL" id="KAG6964291.1"/>
    </source>
</evidence>
<organism evidence="2 3">
    <name type="scientific">Phytophthora aleatoria</name>
    <dbReference type="NCBI Taxonomy" id="2496075"/>
    <lineage>
        <taxon>Eukaryota</taxon>
        <taxon>Sar</taxon>
        <taxon>Stramenopiles</taxon>
        <taxon>Oomycota</taxon>
        <taxon>Peronosporomycetes</taxon>
        <taxon>Peronosporales</taxon>
        <taxon>Peronosporaceae</taxon>
        <taxon>Phytophthora</taxon>
    </lineage>
</organism>
<reference evidence="2" key="1">
    <citation type="submission" date="2021-01" db="EMBL/GenBank/DDBJ databases">
        <title>Phytophthora aleatoria, a newly-described species from Pinus radiata is distinct from Phytophthora cactorum isolates based on comparative genomics.</title>
        <authorList>
            <person name="Mcdougal R."/>
            <person name="Panda P."/>
            <person name="Williams N."/>
            <person name="Studholme D.J."/>
        </authorList>
    </citation>
    <scope>NUCLEOTIDE SEQUENCE</scope>
    <source>
        <strain evidence="2">NZFS 4037</strain>
    </source>
</reference>
<evidence type="ECO:0000313" key="3">
    <source>
        <dbReference type="Proteomes" id="UP000709295"/>
    </source>
</evidence>
<evidence type="ECO:0000256" key="1">
    <source>
        <dbReference type="SAM" id="MobiDB-lite"/>
    </source>
</evidence>
<sequence length="90" mass="9669">MTLPRLLPTTRDGDEPWTTTSARNTTGPPPLRASNLDASRGVASAAVTEAQKGKKKATKRTPTSTGRRKTDEGVADGSDQELEYKVARRS</sequence>
<proteinExistence type="predicted"/>
<dbReference type="EMBL" id="JAENGY010000384">
    <property type="protein sequence ID" value="KAG6964291.1"/>
    <property type="molecule type" value="Genomic_DNA"/>
</dbReference>